<feature type="region of interest" description="Disordered" evidence="1">
    <location>
        <begin position="298"/>
        <end position="330"/>
    </location>
</feature>
<dbReference type="EMBL" id="JACSQK010000009">
    <property type="protein sequence ID" value="MBD7962146.1"/>
    <property type="molecule type" value="Genomic_DNA"/>
</dbReference>
<dbReference type="RefSeq" id="WP_191724553.1">
    <property type="nucleotide sequence ID" value="NZ_JACSQK010000009.1"/>
</dbReference>
<accession>A0ABR8SF90</accession>
<feature type="region of interest" description="Disordered" evidence="1">
    <location>
        <begin position="131"/>
        <end position="161"/>
    </location>
</feature>
<reference evidence="2 3" key="1">
    <citation type="submission" date="2020-08" db="EMBL/GenBank/DDBJ databases">
        <title>A Genomic Blueprint of the Chicken Gut Microbiome.</title>
        <authorList>
            <person name="Gilroy R."/>
            <person name="Ravi A."/>
            <person name="Getino M."/>
            <person name="Pursley I."/>
            <person name="Horton D.L."/>
            <person name="Alikhan N.-F."/>
            <person name="Baker D."/>
            <person name="Gharbi K."/>
            <person name="Hall N."/>
            <person name="Watson M."/>
            <person name="Adriaenssens E.M."/>
            <person name="Foster-Nyarko E."/>
            <person name="Jarju S."/>
            <person name="Secka A."/>
            <person name="Antonio M."/>
            <person name="Oren A."/>
            <person name="Chaudhuri R."/>
            <person name="La Ragione R.M."/>
            <person name="Hildebrand F."/>
            <person name="Pallen M.J."/>
        </authorList>
    </citation>
    <scope>NUCLEOTIDE SEQUENCE [LARGE SCALE GENOMIC DNA]</scope>
    <source>
        <strain evidence="2 3">Sa2CVA6</strain>
    </source>
</reference>
<protein>
    <submittedName>
        <fullName evidence="2">Uncharacterized protein</fullName>
    </submittedName>
</protein>
<feature type="compositionally biased region" description="Polar residues" evidence="1">
    <location>
        <begin position="303"/>
        <end position="314"/>
    </location>
</feature>
<dbReference type="Proteomes" id="UP000634919">
    <property type="component" value="Unassembled WGS sequence"/>
</dbReference>
<name>A0ABR8SF90_9BURK</name>
<keyword evidence="3" id="KW-1185">Reference proteome</keyword>
<proteinExistence type="predicted"/>
<organism evidence="2 3">
    <name type="scientific">Comamonas avium</name>
    <dbReference type="NCBI Taxonomy" id="2762231"/>
    <lineage>
        <taxon>Bacteria</taxon>
        <taxon>Pseudomonadati</taxon>
        <taxon>Pseudomonadota</taxon>
        <taxon>Betaproteobacteria</taxon>
        <taxon>Burkholderiales</taxon>
        <taxon>Comamonadaceae</taxon>
        <taxon>Comamonas</taxon>
    </lineage>
</organism>
<gene>
    <name evidence="2" type="ORF">H9646_16875</name>
</gene>
<evidence type="ECO:0000256" key="1">
    <source>
        <dbReference type="SAM" id="MobiDB-lite"/>
    </source>
</evidence>
<feature type="region of interest" description="Disordered" evidence="1">
    <location>
        <begin position="597"/>
        <end position="622"/>
    </location>
</feature>
<evidence type="ECO:0000313" key="3">
    <source>
        <dbReference type="Proteomes" id="UP000634919"/>
    </source>
</evidence>
<sequence>MRGFQPAQRATQPQQPRAGKVRGPGTGTSDEVADTVPEGTYIMPTDSTQAIGEQNLAAMGQKPVPVQLSNGEFKLPPEQVHAVGVQALDQMKNATHAPVPAGGPRGLRGFQQNLPGEPRQFFNGGGVVEEEKRLPTSPSNTFPGSRLQGSSGSSGMPHTQAARIAAAPSMPPVGLKPAGQQAGEPASTGVGAALAGAFPGTVAATKGVGQDIQQAYKSGGVGAAVGMGARTGLAPAIGFADDVASSAARALNPAAQALKTLVTGDASPIGQSDSAPAPAAPTMTATAPAAVQPVAPSAATAVNTTSPSAVQPTQAMVPLPEPPQPQATQVQPGVFRSGNSFSDSAAGAVAGAQPRGLPTWQNNAAAEALAQRSQQGSLMTPQVRGLPMPQQMRAPTVAHSGNDFTARQRLRGLEMAANGIHRTGKERRQAQAAYQRGQSEDLAAMTTGQAGAEVEAMRANSHLTGEQMRQAGATERAGMQETGANKRDARRAGMDDRKMNLEEQVRGFDIRSGERQENMYRRYDAAKTPEERMAIAQQIRDLSGKSEQANRYTVVPGGQEWDTTANVMRNVPGRVLNNQTGQFINGPGNDAVAASLPKAGEARNGFRYKGGNPNEQKNWEPL</sequence>
<feature type="compositionally biased region" description="Low complexity" evidence="1">
    <location>
        <begin position="1"/>
        <end position="18"/>
    </location>
</feature>
<evidence type="ECO:0000313" key="2">
    <source>
        <dbReference type="EMBL" id="MBD7962146.1"/>
    </source>
</evidence>
<comment type="caution">
    <text evidence="2">The sequence shown here is derived from an EMBL/GenBank/DDBJ whole genome shotgun (WGS) entry which is preliminary data.</text>
</comment>
<feature type="region of interest" description="Disordered" evidence="1">
    <location>
        <begin position="1"/>
        <end position="41"/>
    </location>
</feature>